<dbReference type="RefSeq" id="WP_348714131.1">
    <property type="nucleotide sequence ID" value="NZ_CAXJIO010000004.1"/>
</dbReference>
<evidence type="ECO:0000256" key="1">
    <source>
        <dbReference type="SAM" id="Phobius"/>
    </source>
</evidence>
<name>A0ABM9P7Q4_9FLAO</name>
<organism evidence="2 3">
    <name type="scientific">Tenacibaculum polynesiense</name>
    <dbReference type="NCBI Taxonomy" id="3137857"/>
    <lineage>
        <taxon>Bacteria</taxon>
        <taxon>Pseudomonadati</taxon>
        <taxon>Bacteroidota</taxon>
        <taxon>Flavobacteriia</taxon>
        <taxon>Flavobacteriales</taxon>
        <taxon>Flavobacteriaceae</taxon>
        <taxon>Tenacibaculum</taxon>
    </lineage>
</organism>
<gene>
    <name evidence="2" type="ORF">T190423A01A_130047</name>
</gene>
<sequence length="137" mass="16133">MNNLKQIIDFIKEETGNNQISKDSDICDGIGIYGDDFHELIDAYAKKFNVDMTNYLWYFHAEEEGYNIGGLFFDPPYKRVKRIPITPQMLTDFSMSGKWSLNYPKHSIPNKRIDLIINRFFFFLAILFLAIWAFTKL</sequence>
<evidence type="ECO:0000313" key="3">
    <source>
        <dbReference type="Proteomes" id="UP001497527"/>
    </source>
</evidence>
<dbReference type="InterPro" id="IPR010862">
    <property type="entry name" value="DUF1493"/>
</dbReference>
<dbReference type="Proteomes" id="UP001497527">
    <property type="component" value="Unassembled WGS sequence"/>
</dbReference>
<keyword evidence="1" id="KW-0812">Transmembrane</keyword>
<keyword evidence="1" id="KW-0472">Membrane</keyword>
<dbReference type="EMBL" id="CAXJIO010000004">
    <property type="protein sequence ID" value="CAL2101367.1"/>
    <property type="molecule type" value="Genomic_DNA"/>
</dbReference>
<reference evidence="2 3" key="1">
    <citation type="submission" date="2024-05" db="EMBL/GenBank/DDBJ databases">
        <authorList>
            <person name="Duchaud E."/>
        </authorList>
    </citation>
    <scope>NUCLEOTIDE SEQUENCE [LARGE SCALE GENOMIC DNA]</scope>
    <source>
        <strain evidence="2">Ena-SAMPLE-TAB-13-05-2024-13:56:06:370-140308</strain>
    </source>
</reference>
<keyword evidence="1" id="KW-1133">Transmembrane helix</keyword>
<evidence type="ECO:0000313" key="2">
    <source>
        <dbReference type="EMBL" id="CAL2101367.1"/>
    </source>
</evidence>
<proteinExistence type="predicted"/>
<keyword evidence="3" id="KW-1185">Reference proteome</keyword>
<protein>
    <submittedName>
        <fullName evidence="2">DUF1493 family protein</fullName>
    </submittedName>
</protein>
<accession>A0ABM9P7Q4</accession>
<feature type="transmembrane region" description="Helical" evidence="1">
    <location>
        <begin position="115"/>
        <end position="134"/>
    </location>
</feature>
<comment type="caution">
    <text evidence="2">The sequence shown here is derived from an EMBL/GenBank/DDBJ whole genome shotgun (WGS) entry which is preliminary data.</text>
</comment>
<dbReference type="Pfam" id="PF07377">
    <property type="entry name" value="DUF1493"/>
    <property type="match status" value="1"/>
</dbReference>